<evidence type="ECO:0000256" key="4">
    <source>
        <dbReference type="ARBA" id="ARBA00022786"/>
    </source>
</evidence>
<comment type="similarity">
    <text evidence="3">Belongs to the ubiquitin-activating E1 family.</text>
</comment>
<organism evidence="8 9">
    <name type="scientific">Pythium insidiosum</name>
    <name type="common">Pythiosis disease agent</name>
    <dbReference type="NCBI Taxonomy" id="114742"/>
    <lineage>
        <taxon>Eukaryota</taxon>
        <taxon>Sar</taxon>
        <taxon>Stramenopiles</taxon>
        <taxon>Oomycota</taxon>
        <taxon>Peronosporomycetes</taxon>
        <taxon>Pythiales</taxon>
        <taxon>Pythiaceae</taxon>
        <taxon>Pythium</taxon>
    </lineage>
</organism>
<dbReference type="GO" id="GO:0016925">
    <property type="term" value="P:protein sumoylation"/>
    <property type="evidence" value="ECO:0007669"/>
    <property type="project" value="TreeGrafter"/>
</dbReference>
<evidence type="ECO:0000313" key="8">
    <source>
        <dbReference type="EMBL" id="KAJ0403632.1"/>
    </source>
</evidence>
<name>A0AAD5M5E9_PYTIN</name>
<dbReference type="PANTHER" id="PTHR10953">
    <property type="entry name" value="UBIQUITIN-ACTIVATING ENZYME E1"/>
    <property type="match status" value="1"/>
</dbReference>
<feature type="domain" description="THIF-type NAD/FAD binding fold" evidence="7">
    <location>
        <begin position="21"/>
        <end position="313"/>
    </location>
</feature>
<dbReference type="PRINTS" id="PR01849">
    <property type="entry name" value="UBIQUITINACT"/>
</dbReference>
<dbReference type="Gene3D" id="3.40.50.720">
    <property type="entry name" value="NAD(P)-binding Rossmann-like Domain"/>
    <property type="match status" value="1"/>
</dbReference>
<keyword evidence="4" id="KW-0833">Ubl conjugation pathway</keyword>
<reference evidence="8" key="1">
    <citation type="submission" date="2021-12" db="EMBL/GenBank/DDBJ databases">
        <title>Prjna785345.</title>
        <authorList>
            <person name="Rujirawat T."/>
            <person name="Krajaejun T."/>
        </authorList>
    </citation>
    <scope>NUCLEOTIDE SEQUENCE</scope>
    <source>
        <strain evidence="8">Pi057C3</strain>
    </source>
</reference>
<dbReference type="Proteomes" id="UP001209570">
    <property type="component" value="Unassembled WGS sequence"/>
</dbReference>
<evidence type="ECO:0000256" key="2">
    <source>
        <dbReference type="ARBA" id="ARBA00004718"/>
    </source>
</evidence>
<evidence type="ECO:0000256" key="1">
    <source>
        <dbReference type="ARBA" id="ARBA00004123"/>
    </source>
</evidence>
<dbReference type="GO" id="GO:0031510">
    <property type="term" value="C:SUMO activating enzyme complex"/>
    <property type="evidence" value="ECO:0007669"/>
    <property type="project" value="TreeGrafter"/>
</dbReference>
<dbReference type="PANTHER" id="PTHR10953:SF162">
    <property type="entry name" value="SUMO-ACTIVATING ENZYME SUBUNIT 1"/>
    <property type="match status" value="1"/>
</dbReference>
<evidence type="ECO:0000256" key="5">
    <source>
        <dbReference type="ARBA" id="ARBA00023242"/>
    </source>
</evidence>
<keyword evidence="5" id="KW-0539">Nucleus</keyword>
<evidence type="ECO:0000256" key="3">
    <source>
        <dbReference type="ARBA" id="ARBA00005673"/>
    </source>
</evidence>
<evidence type="ECO:0000256" key="6">
    <source>
        <dbReference type="ARBA" id="ARBA00044354"/>
    </source>
</evidence>
<comment type="pathway">
    <text evidence="2">Protein modification; protein sumoylation.</text>
</comment>
<dbReference type="AlphaFoldDB" id="A0AAD5M5E9"/>
<comment type="subcellular location">
    <subcellularLocation>
        <location evidence="1">Nucleus</location>
    </subcellularLocation>
</comment>
<accession>A0AAD5M5E9</accession>
<dbReference type="SUPFAM" id="SSF69572">
    <property type="entry name" value="Activating enzymes of the ubiquitin-like proteins"/>
    <property type="match status" value="1"/>
</dbReference>
<protein>
    <recommendedName>
        <fullName evidence="6">Ubiquitin-like 1-activating enzyme E1A</fullName>
    </recommendedName>
</protein>
<dbReference type="EMBL" id="JAKCXM010000078">
    <property type="protein sequence ID" value="KAJ0403632.1"/>
    <property type="molecule type" value="Genomic_DNA"/>
</dbReference>
<dbReference type="Pfam" id="PF00899">
    <property type="entry name" value="ThiF"/>
    <property type="match status" value="1"/>
</dbReference>
<dbReference type="InterPro" id="IPR035985">
    <property type="entry name" value="Ubiquitin-activating_enz"/>
</dbReference>
<keyword evidence="9" id="KW-1185">Reference proteome</keyword>
<evidence type="ECO:0000259" key="7">
    <source>
        <dbReference type="Pfam" id="PF00899"/>
    </source>
</evidence>
<dbReference type="InterPro" id="IPR000011">
    <property type="entry name" value="UBQ/SUMO-activ_enz_E1-like"/>
</dbReference>
<dbReference type="InterPro" id="IPR000594">
    <property type="entry name" value="ThiF_NAD_FAD-bd"/>
</dbReference>
<dbReference type="GO" id="GO:0019948">
    <property type="term" value="F:SUMO activating enzyme activity"/>
    <property type="evidence" value="ECO:0007669"/>
    <property type="project" value="TreeGrafter"/>
</dbReference>
<sequence>MTTASSSSDSTTFSAAEAAVYDRQMRLWGVEAQKRLQTSHVLVSGLGALGAELVKNLVLSGMNVTLHDTEAVTETAVATQFFFDAEHVGQNRAVACLARVQELNPLVQVSSETRPLAELADSALRRFSVVCLVGAREQEELRLDVFCRANGIAFFAARSFGFSGVLFADLGRHTFRRAATSADAPPADPVTVEFPSLEAARAVSWGSLQSARKRGPQLPRVFVQHQLLQAFERLTPARRPADDVDAFVAMARAELPRQGLSAELFSADELRALALHADVELAPVSAILAGVAGQEVIKAVSQRDEPVCNVFAFDGAAGVVRRVG</sequence>
<proteinExistence type="inferred from homology"/>
<evidence type="ECO:0000313" key="9">
    <source>
        <dbReference type="Proteomes" id="UP001209570"/>
    </source>
</evidence>
<gene>
    <name evidence="8" type="ORF">P43SY_002447</name>
</gene>
<dbReference type="GO" id="GO:0005737">
    <property type="term" value="C:cytoplasm"/>
    <property type="evidence" value="ECO:0007669"/>
    <property type="project" value="TreeGrafter"/>
</dbReference>
<comment type="caution">
    <text evidence="8">The sequence shown here is derived from an EMBL/GenBank/DDBJ whole genome shotgun (WGS) entry which is preliminary data.</text>
</comment>
<dbReference type="InterPro" id="IPR045886">
    <property type="entry name" value="ThiF/MoeB/HesA"/>
</dbReference>